<feature type="region of interest" description="Disordered" evidence="1">
    <location>
        <begin position="64"/>
        <end position="89"/>
    </location>
</feature>
<proteinExistence type="predicted"/>
<evidence type="ECO:0000313" key="2">
    <source>
        <dbReference type="EMBL" id="WIA10270.1"/>
    </source>
</evidence>
<dbReference type="EMBL" id="CP126209">
    <property type="protein sequence ID" value="WIA10270.1"/>
    <property type="molecule type" value="Genomic_DNA"/>
</dbReference>
<evidence type="ECO:0000313" key="3">
    <source>
        <dbReference type="Proteomes" id="UP001244341"/>
    </source>
</evidence>
<feature type="compositionally biased region" description="Low complexity" evidence="1">
    <location>
        <begin position="64"/>
        <end position="78"/>
    </location>
</feature>
<reference evidence="2 3" key="1">
    <citation type="submission" date="2023-05" db="EMBL/GenBank/DDBJ databases">
        <title>A 100% complete, gapless, phased diploid assembly of the Scenedesmus obliquus UTEX 3031 genome.</title>
        <authorList>
            <person name="Biondi T.C."/>
            <person name="Hanschen E.R."/>
            <person name="Kwon T."/>
            <person name="Eng W."/>
            <person name="Kruse C.P.S."/>
            <person name="Koehler S.I."/>
            <person name="Kunde Y."/>
            <person name="Gleasner C.D."/>
            <person name="You Mak K.T."/>
            <person name="Polle J."/>
            <person name="Hovde B.T."/>
            <person name="Starkenburg S.R."/>
        </authorList>
    </citation>
    <scope>NUCLEOTIDE SEQUENCE [LARGE SCALE GENOMIC DNA]</scope>
    <source>
        <strain evidence="2 3">DOE0152z</strain>
    </source>
</reference>
<gene>
    <name evidence="2" type="ORF">OEZ85_010468</name>
</gene>
<keyword evidence="3" id="KW-1185">Reference proteome</keyword>
<organism evidence="2 3">
    <name type="scientific">Tetradesmus obliquus</name>
    <name type="common">Green alga</name>
    <name type="synonym">Acutodesmus obliquus</name>
    <dbReference type="NCBI Taxonomy" id="3088"/>
    <lineage>
        <taxon>Eukaryota</taxon>
        <taxon>Viridiplantae</taxon>
        <taxon>Chlorophyta</taxon>
        <taxon>core chlorophytes</taxon>
        <taxon>Chlorophyceae</taxon>
        <taxon>CS clade</taxon>
        <taxon>Sphaeropleales</taxon>
        <taxon>Scenedesmaceae</taxon>
        <taxon>Tetradesmus</taxon>
    </lineage>
</organism>
<sequence length="120" mass="13264">MQAAEEAAVSAAAFAAVQGSDIVLPATQGLQMQGSDSLHVTAAAASEALQDALELAIHMHTIQPQQQQLQQQQLQQQPKRLLGEPSPEFGALLDLPEAWWAAFPHKRRRQRQQQEQQQQH</sequence>
<protein>
    <submittedName>
        <fullName evidence="2">Uncharacterized protein</fullName>
    </submittedName>
</protein>
<dbReference type="Proteomes" id="UP001244341">
    <property type="component" value="Chromosome 2b"/>
</dbReference>
<evidence type="ECO:0000256" key="1">
    <source>
        <dbReference type="SAM" id="MobiDB-lite"/>
    </source>
</evidence>
<name>A0ABY8TMG6_TETOB</name>
<accession>A0ABY8TMG6</accession>